<evidence type="ECO:0000313" key="2">
    <source>
        <dbReference type="Proteomes" id="UP000510886"/>
    </source>
</evidence>
<proteinExistence type="predicted"/>
<sequence>MTKWVLGTNDGKNLLSRERTGKSGEVILTDRPTNAEIFTSEEDCKRLAGETGLNMYEMILWHIDPEGSELDPNSECADCWAVLALNQGYQTYYMTNHRNEFDEERFTLNSRFEQAELLLMRNCKHTAQRTGLDIYMVRFE</sequence>
<dbReference type="RefSeq" id="WP_180848453.1">
    <property type="nucleotide sequence ID" value="NZ_CP047418.1"/>
</dbReference>
<dbReference type="KEGG" id="lsw:GTO87_05820"/>
<dbReference type="Proteomes" id="UP000510886">
    <property type="component" value="Chromosome"/>
</dbReference>
<dbReference type="AlphaFoldDB" id="A0A7H9ELA7"/>
<evidence type="ECO:0000313" key="1">
    <source>
        <dbReference type="EMBL" id="QLL78159.1"/>
    </source>
</evidence>
<protein>
    <submittedName>
        <fullName evidence="1">Uncharacterized protein</fullName>
    </submittedName>
</protein>
<dbReference type="EMBL" id="CP047418">
    <property type="protein sequence ID" value="QLL78159.1"/>
    <property type="molecule type" value="Genomic_DNA"/>
</dbReference>
<reference evidence="1 2" key="1">
    <citation type="submission" date="2020-01" db="EMBL/GenBank/DDBJ databases">
        <title>Complete and circular genome sequences of six lactobacillus isolates from horses.</title>
        <authorList>
            <person name="Hassan H.M."/>
        </authorList>
    </citation>
    <scope>NUCLEOTIDE SEQUENCE [LARGE SCALE GENOMIC DNA]</scope>
    <source>
        <strain evidence="1 2">1A</strain>
    </source>
</reference>
<name>A0A7H9ELA7_9LACO</name>
<gene>
    <name evidence="1" type="ORF">GTO87_05820</name>
</gene>
<accession>A0A7H9ELA7</accession>
<organism evidence="1 2">
    <name type="scientific">Ligilactobacillus saerimneri</name>
    <dbReference type="NCBI Taxonomy" id="228229"/>
    <lineage>
        <taxon>Bacteria</taxon>
        <taxon>Bacillati</taxon>
        <taxon>Bacillota</taxon>
        <taxon>Bacilli</taxon>
        <taxon>Lactobacillales</taxon>
        <taxon>Lactobacillaceae</taxon>
        <taxon>Ligilactobacillus</taxon>
    </lineage>
</organism>